<dbReference type="Proteomes" id="UP000243778">
    <property type="component" value="Unassembled WGS sequence"/>
</dbReference>
<evidence type="ECO:0008006" key="4">
    <source>
        <dbReference type="Google" id="ProtNLM"/>
    </source>
</evidence>
<name>A0A1H3BUS5_9PSED</name>
<proteinExistence type="predicted"/>
<feature type="chain" id="PRO_5017414486" description="DUF1090 domain-containing protein" evidence="1">
    <location>
        <begin position="22"/>
        <end position="91"/>
    </location>
</feature>
<dbReference type="AlphaFoldDB" id="A0A1H3BUS5"/>
<accession>A0A1H3BUS5</accession>
<reference evidence="3" key="1">
    <citation type="submission" date="2016-10" db="EMBL/GenBank/DDBJ databases">
        <authorList>
            <person name="Varghese N."/>
            <person name="Submissions S."/>
        </authorList>
    </citation>
    <scope>NUCLEOTIDE SEQUENCE [LARGE SCALE GENOMIC DNA]</scope>
    <source>
        <strain evidence="3">NRRL B-59562</strain>
    </source>
</reference>
<dbReference type="OrthoDB" id="7028873at2"/>
<dbReference type="EMBL" id="FNNU01000004">
    <property type="protein sequence ID" value="SDX45465.1"/>
    <property type="molecule type" value="Genomic_DNA"/>
</dbReference>
<organism evidence="2 3">
    <name type="scientific">Pseudomonas kuykendallii</name>
    <dbReference type="NCBI Taxonomy" id="1007099"/>
    <lineage>
        <taxon>Bacteria</taxon>
        <taxon>Pseudomonadati</taxon>
        <taxon>Pseudomonadota</taxon>
        <taxon>Gammaproteobacteria</taxon>
        <taxon>Pseudomonadales</taxon>
        <taxon>Pseudomonadaceae</taxon>
        <taxon>Pseudomonas</taxon>
    </lineage>
</organism>
<keyword evidence="1" id="KW-0732">Signal</keyword>
<dbReference type="RefSeq" id="WP_090229712.1">
    <property type="nucleotide sequence ID" value="NZ_FNNU01000004.1"/>
</dbReference>
<keyword evidence="3" id="KW-1185">Reference proteome</keyword>
<feature type="signal peptide" evidence="1">
    <location>
        <begin position="1"/>
        <end position="21"/>
    </location>
</feature>
<evidence type="ECO:0000256" key="1">
    <source>
        <dbReference type="SAM" id="SignalP"/>
    </source>
</evidence>
<evidence type="ECO:0000313" key="3">
    <source>
        <dbReference type="Proteomes" id="UP000243778"/>
    </source>
</evidence>
<dbReference type="STRING" id="1007099.SAMN05216287_2972"/>
<gene>
    <name evidence="2" type="ORF">SAMN05216287_2972</name>
</gene>
<sequence>MKSLICLTASAALFAATPIFAECTPEQATAKAEQLAQKVSAITESNPQKAKEINDELKAMKLKNTTDGMPDECATYDRRLKEFDEVDRKTE</sequence>
<protein>
    <recommendedName>
        <fullName evidence="4">DUF1090 domain-containing protein</fullName>
    </recommendedName>
</protein>
<evidence type="ECO:0000313" key="2">
    <source>
        <dbReference type="EMBL" id="SDX45465.1"/>
    </source>
</evidence>